<comment type="caution">
    <text evidence="3">The sequence shown here is derived from an EMBL/GenBank/DDBJ whole genome shotgun (WGS) entry which is preliminary data.</text>
</comment>
<organism evidence="3 4">
    <name type="scientific">Mycolicibacterium elephantis</name>
    <dbReference type="NCBI Taxonomy" id="81858"/>
    <lineage>
        <taxon>Bacteria</taxon>
        <taxon>Bacillati</taxon>
        <taxon>Actinomycetota</taxon>
        <taxon>Actinomycetes</taxon>
        <taxon>Mycobacteriales</taxon>
        <taxon>Mycobacteriaceae</taxon>
        <taxon>Mycolicibacterium</taxon>
    </lineage>
</organism>
<keyword evidence="2" id="KW-0472">Membrane</keyword>
<gene>
    <name evidence="3" type="ORF">BST23_22985</name>
</gene>
<evidence type="ECO:0000256" key="2">
    <source>
        <dbReference type="SAM" id="Phobius"/>
    </source>
</evidence>
<dbReference type="AlphaFoldDB" id="A0A1X0CJR3"/>
<dbReference type="Proteomes" id="UP000192772">
    <property type="component" value="Unassembled WGS sequence"/>
</dbReference>
<sequence>MTTGEAEEPTSTDLVADGEDDAAAGVSDVDEKTTEDSEVTTLPAVDPDGNADTTTAAASTTPAAASPGPTTPPSASPQPNWRSSLQSALTRTPPAPEGVPDRFSPYYSAQFLKAIEPITNAFTTVVQVMETVPRTLAALPTSKTPITDVITSMQYMLSTVVEAVVPIVYVPRNLYALMVTMPPVQPPVFAGPVTSERPTPVPTGEAPLFGPQMAQVPYLAPAGAPLFGTMTPRAALGTVVGSGLNAPLSVAGTVPAAPETVKSSDAKSFLDHVVSAVLVPASLTALAALALPGVAGLLVIVAAGIRLGYRQAKAAFVMRASGIARFAGPGPLGVVRSGTLITLRQRARGPRTKRAVCPQSAGVVRTLEEVA</sequence>
<feature type="region of interest" description="Disordered" evidence="1">
    <location>
        <begin position="1"/>
        <end position="101"/>
    </location>
</feature>
<name>A0A1X0CJR3_9MYCO</name>
<feature type="transmembrane region" description="Helical" evidence="2">
    <location>
        <begin position="285"/>
        <end position="309"/>
    </location>
</feature>
<feature type="compositionally biased region" description="Acidic residues" evidence="1">
    <location>
        <begin position="1"/>
        <end position="22"/>
    </location>
</feature>
<keyword evidence="2" id="KW-1133">Transmembrane helix</keyword>
<evidence type="ECO:0000313" key="3">
    <source>
        <dbReference type="EMBL" id="ORA60437.1"/>
    </source>
</evidence>
<keyword evidence="2" id="KW-0812">Transmembrane</keyword>
<reference evidence="3 4" key="1">
    <citation type="submission" date="2017-02" db="EMBL/GenBank/DDBJ databases">
        <title>The new phylogeny of genus Mycobacterium.</title>
        <authorList>
            <person name="Tortoli E."/>
            <person name="Trovato A."/>
            <person name="Cirillo D.M."/>
        </authorList>
    </citation>
    <scope>NUCLEOTIDE SEQUENCE [LARGE SCALE GENOMIC DNA]</scope>
    <source>
        <strain evidence="3 4">FI-09383</strain>
    </source>
</reference>
<dbReference type="EMBL" id="MVHP01000037">
    <property type="protein sequence ID" value="ORA60437.1"/>
    <property type="molecule type" value="Genomic_DNA"/>
</dbReference>
<feature type="compositionally biased region" description="Low complexity" evidence="1">
    <location>
        <begin position="53"/>
        <end position="68"/>
    </location>
</feature>
<evidence type="ECO:0000313" key="4">
    <source>
        <dbReference type="Proteomes" id="UP000192772"/>
    </source>
</evidence>
<proteinExistence type="predicted"/>
<accession>A0A1X0CJR3</accession>
<protein>
    <submittedName>
        <fullName evidence="3">Uncharacterized protein</fullName>
    </submittedName>
</protein>
<evidence type="ECO:0000256" key="1">
    <source>
        <dbReference type="SAM" id="MobiDB-lite"/>
    </source>
</evidence>
<feature type="compositionally biased region" description="Polar residues" evidence="1">
    <location>
        <begin position="80"/>
        <end position="90"/>
    </location>
</feature>